<evidence type="ECO:0000259" key="1">
    <source>
        <dbReference type="Pfam" id="PF13229"/>
    </source>
</evidence>
<gene>
    <name evidence="2" type="ORF">LCGC14_1887180</name>
</gene>
<dbReference type="InterPro" id="IPR011050">
    <property type="entry name" value="Pectin_lyase_fold/virulence"/>
</dbReference>
<organism evidence="2">
    <name type="scientific">marine sediment metagenome</name>
    <dbReference type="NCBI Taxonomy" id="412755"/>
    <lineage>
        <taxon>unclassified sequences</taxon>
        <taxon>metagenomes</taxon>
        <taxon>ecological metagenomes</taxon>
    </lineage>
</organism>
<protein>
    <recommendedName>
        <fullName evidence="1">Right handed beta helix domain-containing protein</fullName>
    </recommendedName>
</protein>
<accession>A0A0F9G0H6</accession>
<name>A0A0F9G0H6_9ZZZZ</name>
<dbReference type="InterPro" id="IPR039448">
    <property type="entry name" value="Beta_helix"/>
</dbReference>
<sequence>QVLNVEPGMTYQASTWVNTSDATEVFKLVIRDVFEKWIAQDEALIDGVSTWTNYATSFTVPDDRDQIIFRIAQTVDHNPLPFYIDDAEALEGDAAATPGLILIAVLDDITINHAGDPRGAFLTWVDYSSITTALDSNGNAWSDTISFTAYYGESLGQILDKLVNLGFEWELVPKAVPSGGKTHDLKLYNNEGRDATPDTAITVRQGVLGGEVVDRIPAFTAILAQGSGNIFYEDESAAAGDFGRFEKFLPSRDVADVAGLTLQTDNAFAEELSNRRAARFSIVETPYHARPGVNYIPGDTIPMQFPPTLSRELRRVVSFDYANTFPNTYSVTGSTILLGEAAAYELIRRMWRRFVPAPRERRSGLATGLSGPAGADLSVSIAASDASETSKRKADLVCDTTTDDRTVVDAALDRINWNGQVVLSEGSFSFDTGLLRAGGGGNVTFKGMGQNETIITSTTTMAYLFRATTAINWTWKDLTLDGGNTVVSSVTWGLADQGTYTMKDVRVQDFTGDGVSIERAAGTGRFFSCTFTANGGHGFSERESNCHFFFCHFTLNVGDGLHIEQTSGNQYIGCTFINNTGEGFSTGYTLSGNSHENLLQNGHFEGNGGTAQLRIQAGNGWAILDNYFEGATTSMAFGAGGFGTSTGSFINGNVGQDTNFIAGSDAANQDIGVNSVNGIVEIGEGLVPPSLNDTDITFEGNLSTGVGTIKKPFSFDVTIKDVLLAVGTSPIGADLVIDVNLNGVTIFTTQANRPKVLDGDADGIGVAAVPDVTAIAAGEYLTFDIDQTGSGGTEGDDLVITVEWEPA</sequence>
<dbReference type="Pfam" id="PF13229">
    <property type="entry name" value="Beta_helix"/>
    <property type="match status" value="1"/>
</dbReference>
<proteinExistence type="predicted"/>
<comment type="caution">
    <text evidence="2">The sequence shown here is derived from an EMBL/GenBank/DDBJ whole genome shotgun (WGS) entry which is preliminary data.</text>
</comment>
<dbReference type="EMBL" id="LAZR01019534">
    <property type="protein sequence ID" value="KKL92189.1"/>
    <property type="molecule type" value="Genomic_DNA"/>
</dbReference>
<dbReference type="SUPFAM" id="SSF51126">
    <property type="entry name" value="Pectin lyase-like"/>
    <property type="match status" value="1"/>
</dbReference>
<dbReference type="Gene3D" id="2.60.120.260">
    <property type="entry name" value="Galactose-binding domain-like"/>
    <property type="match status" value="1"/>
</dbReference>
<dbReference type="AlphaFoldDB" id="A0A0F9G0H6"/>
<dbReference type="InterPro" id="IPR012334">
    <property type="entry name" value="Pectin_lyas_fold"/>
</dbReference>
<dbReference type="Gene3D" id="2.160.20.10">
    <property type="entry name" value="Single-stranded right-handed beta-helix, Pectin lyase-like"/>
    <property type="match status" value="1"/>
</dbReference>
<feature type="domain" description="Right handed beta helix" evidence="1">
    <location>
        <begin position="496"/>
        <end position="632"/>
    </location>
</feature>
<feature type="non-terminal residue" evidence="2">
    <location>
        <position position="1"/>
    </location>
</feature>
<reference evidence="2" key="1">
    <citation type="journal article" date="2015" name="Nature">
        <title>Complex archaea that bridge the gap between prokaryotes and eukaryotes.</title>
        <authorList>
            <person name="Spang A."/>
            <person name="Saw J.H."/>
            <person name="Jorgensen S.L."/>
            <person name="Zaremba-Niedzwiedzka K."/>
            <person name="Martijn J."/>
            <person name="Lind A.E."/>
            <person name="van Eijk R."/>
            <person name="Schleper C."/>
            <person name="Guy L."/>
            <person name="Ettema T.J."/>
        </authorList>
    </citation>
    <scope>NUCLEOTIDE SEQUENCE</scope>
</reference>
<evidence type="ECO:0000313" key="2">
    <source>
        <dbReference type="EMBL" id="KKL92189.1"/>
    </source>
</evidence>